<evidence type="ECO:0000313" key="2">
    <source>
        <dbReference type="Proteomes" id="UP001151760"/>
    </source>
</evidence>
<protein>
    <submittedName>
        <fullName evidence="1">Uncharacterized protein</fullName>
    </submittedName>
</protein>
<reference evidence="1" key="1">
    <citation type="journal article" date="2022" name="Int. J. Mol. Sci.">
        <title>Draft Genome of Tanacetum Coccineum: Genomic Comparison of Closely Related Tanacetum-Family Plants.</title>
        <authorList>
            <person name="Yamashiro T."/>
            <person name="Shiraishi A."/>
            <person name="Nakayama K."/>
            <person name="Satake H."/>
        </authorList>
    </citation>
    <scope>NUCLEOTIDE SEQUENCE</scope>
</reference>
<accession>A0ABQ4WHK8</accession>
<dbReference type="EMBL" id="BQNB010008650">
    <property type="protein sequence ID" value="GJS52351.1"/>
    <property type="molecule type" value="Genomic_DNA"/>
</dbReference>
<keyword evidence="2" id="KW-1185">Reference proteome</keyword>
<dbReference type="PANTHER" id="PTHR34222:SF99">
    <property type="entry name" value="PROTEIN, PUTATIVE-RELATED"/>
    <property type="match status" value="1"/>
</dbReference>
<organism evidence="1 2">
    <name type="scientific">Tanacetum coccineum</name>
    <dbReference type="NCBI Taxonomy" id="301880"/>
    <lineage>
        <taxon>Eukaryota</taxon>
        <taxon>Viridiplantae</taxon>
        <taxon>Streptophyta</taxon>
        <taxon>Embryophyta</taxon>
        <taxon>Tracheophyta</taxon>
        <taxon>Spermatophyta</taxon>
        <taxon>Magnoliopsida</taxon>
        <taxon>eudicotyledons</taxon>
        <taxon>Gunneridae</taxon>
        <taxon>Pentapetalae</taxon>
        <taxon>asterids</taxon>
        <taxon>campanulids</taxon>
        <taxon>Asterales</taxon>
        <taxon>Asteraceae</taxon>
        <taxon>Asteroideae</taxon>
        <taxon>Anthemideae</taxon>
        <taxon>Anthemidinae</taxon>
        <taxon>Tanacetum</taxon>
    </lineage>
</organism>
<reference evidence="1" key="2">
    <citation type="submission" date="2022-01" db="EMBL/GenBank/DDBJ databases">
        <authorList>
            <person name="Yamashiro T."/>
            <person name="Shiraishi A."/>
            <person name="Satake H."/>
            <person name="Nakayama K."/>
        </authorList>
    </citation>
    <scope>NUCLEOTIDE SEQUENCE</scope>
</reference>
<dbReference type="Proteomes" id="UP001151760">
    <property type="component" value="Unassembled WGS sequence"/>
</dbReference>
<proteinExistence type="predicted"/>
<evidence type="ECO:0000313" key="1">
    <source>
        <dbReference type="EMBL" id="GJS52351.1"/>
    </source>
</evidence>
<gene>
    <name evidence="1" type="ORF">Tco_0625713</name>
</gene>
<comment type="caution">
    <text evidence="1">The sequence shown here is derived from an EMBL/GenBank/DDBJ whole genome shotgun (WGS) entry which is preliminary data.</text>
</comment>
<dbReference type="PANTHER" id="PTHR34222">
    <property type="entry name" value="GAG_PRE-INTEGRS DOMAIN-CONTAINING PROTEIN"/>
    <property type="match status" value="1"/>
</dbReference>
<sequence length="237" mass="26240">MVGMAAGGWVIGMTVARRLRWKWCRRDGVGSEAVRMVACHGRSGVVEMVASWRLENLAGNGGGAGGRKNREERELGASSDLFVGSIYAKTAFEMLSDLKETYDKVDGSAVFNLHKSVNSLNENGAPFAEYYNNMNSLWKQFDAMISLPTCTCEAAKHFEEHNQLIKLMQFLMGVDEIYLAIKSNILTREILPLVKAAFAIISGEESHRNVTSVRASKPAATTFIAKTFDNKRSKQLH</sequence>
<name>A0ABQ4WHK8_9ASTR</name>